<dbReference type="Proteomes" id="UP000299102">
    <property type="component" value="Unassembled WGS sequence"/>
</dbReference>
<dbReference type="InterPro" id="IPR050600">
    <property type="entry name" value="SETD3_SETD6_MTase"/>
</dbReference>
<protein>
    <submittedName>
        <fullName evidence="5">Histone-lysine N-methyltransferase setd3</fullName>
    </submittedName>
</protein>
<evidence type="ECO:0000256" key="1">
    <source>
        <dbReference type="ARBA" id="ARBA00022603"/>
    </source>
</evidence>
<dbReference type="SUPFAM" id="SSF82199">
    <property type="entry name" value="SET domain"/>
    <property type="match status" value="1"/>
</dbReference>
<proteinExistence type="predicted"/>
<evidence type="ECO:0000256" key="3">
    <source>
        <dbReference type="ARBA" id="ARBA00022691"/>
    </source>
</evidence>
<gene>
    <name evidence="5" type="primary">setd3</name>
    <name evidence="5" type="ORF">EVAR_38688_1</name>
</gene>
<dbReference type="EMBL" id="BGZK01001129">
    <property type="protein sequence ID" value="GBP72007.1"/>
    <property type="molecule type" value="Genomic_DNA"/>
</dbReference>
<dbReference type="PANTHER" id="PTHR13271">
    <property type="entry name" value="UNCHARACTERIZED PUTATIVE METHYLTRANSFERASE"/>
    <property type="match status" value="1"/>
</dbReference>
<keyword evidence="3" id="KW-0949">S-adenosyl-L-methionine</keyword>
<keyword evidence="2 5" id="KW-0808">Transferase</keyword>
<dbReference type="GO" id="GO:0016279">
    <property type="term" value="F:protein-lysine N-methyltransferase activity"/>
    <property type="evidence" value="ECO:0007669"/>
    <property type="project" value="TreeGrafter"/>
</dbReference>
<evidence type="ECO:0000313" key="6">
    <source>
        <dbReference type="Proteomes" id="UP000299102"/>
    </source>
</evidence>
<dbReference type="GO" id="GO:0032259">
    <property type="term" value="P:methylation"/>
    <property type="evidence" value="ECO:0007669"/>
    <property type="project" value="UniProtKB-KW"/>
</dbReference>
<dbReference type="InterPro" id="IPR046341">
    <property type="entry name" value="SET_dom_sf"/>
</dbReference>
<evidence type="ECO:0000259" key="4">
    <source>
        <dbReference type="PROSITE" id="PS50280"/>
    </source>
</evidence>
<comment type="caution">
    <text evidence="5">The sequence shown here is derived from an EMBL/GenBank/DDBJ whole genome shotgun (WGS) entry which is preliminary data.</text>
</comment>
<dbReference type="PROSITE" id="PS50280">
    <property type="entry name" value="SET"/>
    <property type="match status" value="1"/>
</dbReference>
<keyword evidence="1 5" id="KW-0489">Methyltransferase</keyword>
<dbReference type="STRING" id="151549.A0A4C1YBX7"/>
<dbReference type="Gene3D" id="3.90.1410.10">
    <property type="entry name" value="set domain protein methyltransferase, domain 1"/>
    <property type="match status" value="1"/>
</dbReference>
<dbReference type="AlphaFoldDB" id="A0A4C1YBX7"/>
<dbReference type="InterPro" id="IPR001214">
    <property type="entry name" value="SET_dom"/>
</dbReference>
<dbReference type="PANTHER" id="PTHR13271:SF47">
    <property type="entry name" value="ACTIN-HISTIDINE N-METHYLTRANSFERASE"/>
    <property type="match status" value="1"/>
</dbReference>
<evidence type="ECO:0000256" key="2">
    <source>
        <dbReference type="ARBA" id="ARBA00022679"/>
    </source>
</evidence>
<sequence>MGLFCNIFKGKLICEAPETRWAVSTVMTRQNNLQLSNSDTTAFIPLWDMCNHENGKITTDFNPESQQGQCYALRDFKKDDQIFIFYGARPNSDLFLHNGDVRYLNLLILIEDLEPLTRAHCRLSTAIVVDLLTTSKTTARSEGFNLTRVKNS</sequence>
<dbReference type="OrthoDB" id="441812at2759"/>
<feature type="domain" description="SET" evidence="4">
    <location>
        <begin position="1"/>
        <end position="87"/>
    </location>
</feature>
<keyword evidence="6" id="KW-1185">Reference proteome</keyword>
<evidence type="ECO:0000313" key="5">
    <source>
        <dbReference type="EMBL" id="GBP72007.1"/>
    </source>
</evidence>
<organism evidence="5 6">
    <name type="scientific">Eumeta variegata</name>
    <name type="common">Bagworm moth</name>
    <name type="synonym">Eumeta japonica</name>
    <dbReference type="NCBI Taxonomy" id="151549"/>
    <lineage>
        <taxon>Eukaryota</taxon>
        <taxon>Metazoa</taxon>
        <taxon>Ecdysozoa</taxon>
        <taxon>Arthropoda</taxon>
        <taxon>Hexapoda</taxon>
        <taxon>Insecta</taxon>
        <taxon>Pterygota</taxon>
        <taxon>Neoptera</taxon>
        <taxon>Endopterygota</taxon>
        <taxon>Lepidoptera</taxon>
        <taxon>Glossata</taxon>
        <taxon>Ditrysia</taxon>
        <taxon>Tineoidea</taxon>
        <taxon>Psychidae</taxon>
        <taxon>Oiketicinae</taxon>
        <taxon>Eumeta</taxon>
    </lineage>
</organism>
<accession>A0A4C1YBX7</accession>
<name>A0A4C1YBX7_EUMVA</name>
<reference evidence="5 6" key="1">
    <citation type="journal article" date="2019" name="Commun. Biol.">
        <title>The bagworm genome reveals a unique fibroin gene that provides high tensile strength.</title>
        <authorList>
            <person name="Kono N."/>
            <person name="Nakamura H."/>
            <person name="Ohtoshi R."/>
            <person name="Tomita M."/>
            <person name="Numata K."/>
            <person name="Arakawa K."/>
        </authorList>
    </citation>
    <scope>NUCLEOTIDE SEQUENCE [LARGE SCALE GENOMIC DNA]</scope>
</reference>